<dbReference type="PROSITE" id="PS50404">
    <property type="entry name" value="GST_NTER"/>
    <property type="match status" value="1"/>
</dbReference>
<dbReference type="PANTHER" id="PTHR11571:SF263">
    <property type="entry name" value="GLUTATHIONE S-TRANSFERASE"/>
    <property type="match status" value="1"/>
</dbReference>
<dbReference type="InterPro" id="IPR004045">
    <property type="entry name" value="Glutathione_S-Trfase_N"/>
</dbReference>
<accession>A0A2S9XKY8</accession>
<evidence type="ECO:0000313" key="3">
    <source>
        <dbReference type="EMBL" id="PRP93546.1"/>
    </source>
</evidence>
<dbReference type="Gene3D" id="3.40.30.10">
    <property type="entry name" value="Glutaredoxin"/>
    <property type="match status" value="1"/>
</dbReference>
<dbReference type="AlphaFoldDB" id="A0A2S9XKY8"/>
<sequence>MTSAPLSSDQASDSLAQPYQLYYWPFLPGRGEFVRLVLEQAGVAYDDVARRSKQDGGGPSAVVEQLRVAGPGLRVLAPPVLVHGEVRLAQMPNICAYLGERHGLAPVEPAGRAEAMQLQLTITDLVAEAHDTHHPVAKGAYYEDQKPEALRYARGFVDQRIGKFLRYFEAVLQANAGGGGRCLIGDALSYVDLSMNQLLRGLDYAFPRAFASVTATTPGLLALRDHVDALPNIAAYRASTRCLPFNESGIFRRYPELDLEPATTG</sequence>
<evidence type="ECO:0000313" key="4">
    <source>
        <dbReference type="Proteomes" id="UP000238823"/>
    </source>
</evidence>
<dbReference type="InterPro" id="IPR004046">
    <property type="entry name" value="GST_C"/>
</dbReference>
<feature type="domain" description="GST C-terminal" evidence="2">
    <location>
        <begin position="108"/>
        <end position="257"/>
    </location>
</feature>
<dbReference type="GO" id="GO:0006749">
    <property type="term" value="P:glutathione metabolic process"/>
    <property type="evidence" value="ECO:0007669"/>
    <property type="project" value="TreeGrafter"/>
</dbReference>
<comment type="caution">
    <text evidence="3">The sequence shown here is derived from an EMBL/GenBank/DDBJ whole genome shotgun (WGS) entry which is preliminary data.</text>
</comment>
<organism evidence="3 4">
    <name type="scientific">Enhygromyxa salina</name>
    <dbReference type="NCBI Taxonomy" id="215803"/>
    <lineage>
        <taxon>Bacteria</taxon>
        <taxon>Pseudomonadati</taxon>
        <taxon>Myxococcota</taxon>
        <taxon>Polyangia</taxon>
        <taxon>Nannocystales</taxon>
        <taxon>Nannocystaceae</taxon>
        <taxon>Enhygromyxa</taxon>
    </lineage>
</organism>
<dbReference type="OrthoDB" id="7203409at2"/>
<feature type="domain" description="GST N-terminal" evidence="1">
    <location>
        <begin position="17"/>
        <end position="106"/>
    </location>
</feature>
<dbReference type="EMBL" id="PVNL01000147">
    <property type="protein sequence ID" value="PRP93546.1"/>
    <property type="molecule type" value="Genomic_DNA"/>
</dbReference>
<dbReference type="Gene3D" id="1.20.1050.10">
    <property type="match status" value="1"/>
</dbReference>
<dbReference type="SUPFAM" id="SSF52833">
    <property type="entry name" value="Thioredoxin-like"/>
    <property type="match status" value="1"/>
</dbReference>
<reference evidence="3 4" key="1">
    <citation type="submission" date="2018-03" db="EMBL/GenBank/DDBJ databases">
        <title>Draft Genome Sequences of the Obligatory Marine Myxobacteria Enhygromyxa salina SWB007.</title>
        <authorList>
            <person name="Poehlein A."/>
            <person name="Moghaddam J.A."/>
            <person name="Harms H."/>
            <person name="Alanjari M."/>
            <person name="Koenig G.M."/>
            <person name="Daniel R."/>
            <person name="Schaeberle T.F."/>
        </authorList>
    </citation>
    <scope>NUCLEOTIDE SEQUENCE [LARGE SCALE GENOMIC DNA]</scope>
    <source>
        <strain evidence="3 4">SWB007</strain>
    </source>
</reference>
<protein>
    <recommendedName>
        <fullName evidence="5">Glutathione S-transferase</fullName>
    </recommendedName>
</protein>
<dbReference type="RefSeq" id="WP_106094729.1">
    <property type="nucleotide sequence ID" value="NZ_PVNL01000147.1"/>
</dbReference>
<dbReference type="PANTHER" id="PTHR11571">
    <property type="entry name" value="GLUTATHIONE S-TRANSFERASE"/>
    <property type="match status" value="1"/>
</dbReference>
<dbReference type="InterPro" id="IPR036249">
    <property type="entry name" value="Thioredoxin-like_sf"/>
</dbReference>
<dbReference type="CDD" id="cd03192">
    <property type="entry name" value="GST_C_Sigma_like"/>
    <property type="match status" value="1"/>
</dbReference>
<name>A0A2S9XKY8_9BACT</name>
<dbReference type="Pfam" id="PF14497">
    <property type="entry name" value="GST_C_3"/>
    <property type="match status" value="1"/>
</dbReference>
<dbReference type="SUPFAM" id="SSF47616">
    <property type="entry name" value="GST C-terminal domain-like"/>
    <property type="match status" value="1"/>
</dbReference>
<dbReference type="PROSITE" id="PS50405">
    <property type="entry name" value="GST_CTER"/>
    <property type="match status" value="1"/>
</dbReference>
<evidence type="ECO:0008006" key="5">
    <source>
        <dbReference type="Google" id="ProtNLM"/>
    </source>
</evidence>
<dbReference type="InterPro" id="IPR036282">
    <property type="entry name" value="Glutathione-S-Trfase_C_sf"/>
</dbReference>
<dbReference type="InterPro" id="IPR050213">
    <property type="entry name" value="GST_superfamily"/>
</dbReference>
<dbReference type="InterPro" id="IPR010987">
    <property type="entry name" value="Glutathione-S-Trfase_C-like"/>
</dbReference>
<proteinExistence type="predicted"/>
<gene>
    <name evidence="3" type="ORF">ENSA7_79740</name>
</gene>
<evidence type="ECO:0000259" key="2">
    <source>
        <dbReference type="PROSITE" id="PS50405"/>
    </source>
</evidence>
<evidence type="ECO:0000259" key="1">
    <source>
        <dbReference type="PROSITE" id="PS50404"/>
    </source>
</evidence>
<dbReference type="Proteomes" id="UP000238823">
    <property type="component" value="Unassembled WGS sequence"/>
</dbReference>
<dbReference type="GO" id="GO:0004364">
    <property type="term" value="F:glutathione transferase activity"/>
    <property type="evidence" value="ECO:0007669"/>
    <property type="project" value="TreeGrafter"/>
</dbReference>